<organism evidence="1 2">
    <name type="scientific">Rhododendron griersonianum</name>
    <dbReference type="NCBI Taxonomy" id="479676"/>
    <lineage>
        <taxon>Eukaryota</taxon>
        <taxon>Viridiplantae</taxon>
        <taxon>Streptophyta</taxon>
        <taxon>Embryophyta</taxon>
        <taxon>Tracheophyta</taxon>
        <taxon>Spermatophyta</taxon>
        <taxon>Magnoliopsida</taxon>
        <taxon>eudicotyledons</taxon>
        <taxon>Gunneridae</taxon>
        <taxon>Pentapetalae</taxon>
        <taxon>asterids</taxon>
        <taxon>Ericales</taxon>
        <taxon>Ericaceae</taxon>
        <taxon>Ericoideae</taxon>
        <taxon>Rhodoreae</taxon>
        <taxon>Rhododendron</taxon>
    </lineage>
</organism>
<dbReference type="AlphaFoldDB" id="A0AAV6JFP8"/>
<sequence length="153" mass="17994">MVKAKKKELLSSAPWRGEDNVEADKFKDAKVSRNYQINQTGLMRIERQPKKNVPDHDEFRSLYRTPAGRRSFNFNFLINVPFLQKVFSFDTVVKPLPPAMGYNITRNWNFFTRIFTQFFDPDGIANAQKSQTLPTRVKRNRKERYCQVPPSEC</sequence>
<reference evidence="1" key="1">
    <citation type="submission" date="2020-08" db="EMBL/GenBank/DDBJ databases">
        <title>Plant Genome Project.</title>
        <authorList>
            <person name="Zhang R.-G."/>
        </authorList>
    </citation>
    <scope>NUCLEOTIDE SEQUENCE</scope>
    <source>
        <strain evidence="1">WSP0</strain>
        <tissue evidence="1">Leaf</tissue>
    </source>
</reference>
<gene>
    <name evidence="1" type="ORF">RHGRI_019707</name>
</gene>
<evidence type="ECO:0000313" key="2">
    <source>
        <dbReference type="Proteomes" id="UP000823749"/>
    </source>
</evidence>
<evidence type="ECO:0000313" key="1">
    <source>
        <dbReference type="EMBL" id="KAG5539227.1"/>
    </source>
</evidence>
<dbReference type="PANTHER" id="PTHR37191:SF1">
    <property type="entry name" value="OS08G0112600 PROTEIN"/>
    <property type="match status" value="1"/>
</dbReference>
<dbReference type="GO" id="GO:0009941">
    <property type="term" value="C:chloroplast envelope"/>
    <property type="evidence" value="ECO:0007669"/>
    <property type="project" value="TreeGrafter"/>
</dbReference>
<comment type="caution">
    <text evidence="1">The sequence shown here is derived from an EMBL/GenBank/DDBJ whole genome shotgun (WGS) entry which is preliminary data.</text>
</comment>
<dbReference type="EMBL" id="JACTNZ010000007">
    <property type="protein sequence ID" value="KAG5539227.1"/>
    <property type="molecule type" value="Genomic_DNA"/>
</dbReference>
<name>A0AAV6JFP8_9ERIC</name>
<keyword evidence="2" id="KW-1185">Reference proteome</keyword>
<proteinExistence type="predicted"/>
<dbReference type="Proteomes" id="UP000823749">
    <property type="component" value="Chromosome 7"/>
</dbReference>
<accession>A0AAV6JFP8</accession>
<dbReference type="PANTHER" id="PTHR37191">
    <property type="entry name" value="ZINC FINGER/BTB DOMAIN PROTEIN"/>
    <property type="match status" value="1"/>
</dbReference>
<protein>
    <submittedName>
        <fullName evidence="1">Uncharacterized protein</fullName>
    </submittedName>
</protein>